<sequence>MGSLKSKHWVINSLTGDLLLIYQSAETQCNILGSRTSSCAYSSWFTANCRAAPVLVTCSNMYACITHSRHALSPVQATVCYTN</sequence>
<accession>A0A8J6C218</accession>
<gene>
    <name evidence="1" type="ORF">GDO78_020845</name>
</gene>
<evidence type="ECO:0000313" key="1">
    <source>
        <dbReference type="EMBL" id="KAG9460582.1"/>
    </source>
</evidence>
<dbReference type="EMBL" id="WNTK01055817">
    <property type="protein sequence ID" value="KAG9460582.1"/>
    <property type="molecule type" value="Genomic_DNA"/>
</dbReference>
<evidence type="ECO:0000313" key="2">
    <source>
        <dbReference type="Proteomes" id="UP000770717"/>
    </source>
</evidence>
<organism evidence="1 2">
    <name type="scientific">Eleutherodactylus coqui</name>
    <name type="common">Puerto Rican coqui</name>
    <dbReference type="NCBI Taxonomy" id="57060"/>
    <lineage>
        <taxon>Eukaryota</taxon>
        <taxon>Metazoa</taxon>
        <taxon>Chordata</taxon>
        <taxon>Craniata</taxon>
        <taxon>Vertebrata</taxon>
        <taxon>Euteleostomi</taxon>
        <taxon>Amphibia</taxon>
        <taxon>Batrachia</taxon>
        <taxon>Anura</taxon>
        <taxon>Neobatrachia</taxon>
        <taxon>Hyloidea</taxon>
        <taxon>Eleutherodactylidae</taxon>
        <taxon>Eleutherodactylinae</taxon>
        <taxon>Eleutherodactylus</taxon>
        <taxon>Eleutherodactylus</taxon>
    </lineage>
</organism>
<comment type="caution">
    <text evidence="1">The sequence shown here is derived from an EMBL/GenBank/DDBJ whole genome shotgun (WGS) entry which is preliminary data.</text>
</comment>
<protein>
    <submittedName>
        <fullName evidence="1">Uncharacterized protein</fullName>
    </submittedName>
</protein>
<dbReference type="AlphaFoldDB" id="A0A8J6C218"/>
<name>A0A8J6C218_ELECQ</name>
<proteinExistence type="predicted"/>
<keyword evidence="2" id="KW-1185">Reference proteome</keyword>
<dbReference type="Proteomes" id="UP000770717">
    <property type="component" value="Unassembled WGS sequence"/>
</dbReference>
<reference evidence="1" key="1">
    <citation type="thesis" date="2020" institute="ProQuest LLC" country="789 East Eisenhower Parkway, Ann Arbor, MI, USA">
        <title>Comparative Genomics and Chromosome Evolution.</title>
        <authorList>
            <person name="Mudd A.B."/>
        </authorList>
    </citation>
    <scope>NUCLEOTIDE SEQUENCE</scope>
    <source>
        <strain evidence="1">HN-11 Male</strain>
        <tissue evidence="1">Kidney and liver</tissue>
    </source>
</reference>